<dbReference type="SMART" id="SM01120">
    <property type="entry name" value="Dak2"/>
    <property type="match status" value="1"/>
</dbReference>
<dbReference type="InterPro" id="IPR004007">
    <property type="entry name" value="DhaL_dom"/>
</dbReference>
<dbReference type="Proteomes" id="UP000075288">
    <property type="component" value="Unassembled WGS sequence"/>
</dbReference>
<accession>A0A150JRF3</accession>
<dbReference type="InterPro" id="IPR036117">
    <property type="entry name" value="DhaL_dom_sf"/>
</dbReference>
<dbReference type="InterPro" id="IPR048394">
    <property type="entry name" value="FakA-like_M"/>
</dbReference>
<dbReference type="NCBIfam" id="TIGR03599">
    <property type="entry name" value="YloV"/>
    <property type="match status" value="1"/>
</dbReference>
<dbReference type="InterPro" id="IPR033470">
    <property type="entry name" value="FakA-like_C"/>
</dbReference>
<dbReference type="GO" id="GO:0006071">
    <property type="term" value="P:glycerol metabolic process"/>
    <property type="evidence" value="ECO:0007669"/>
    <property type="project" value="InterPro"/>
</dbReference>
<protein>
    <submittedName>
        <fullName evidence="1">Uncharacterized protein</fullName>
    </submittedName>
</protein>
<dbReference type="InterPro" id="IPR019986">
    <property type="entry name" value="YloV-like"/>
</dbReference>
<comment type="caution">
    <text evidence="1">The sequence shown here is derived from an EMBL/GenBank/DDBJ whole genome shotgun (WGS) entry which is preliminary data.</text>
</comment>
<sequence length="561" mass="60604">MVTSLDGKRFAEMVIQGANHLAANAKTVDALNVFPVPDGDTGTNMNLTMTSGAKEVQKNVQAHIGAVAASFAKGLLMGARGNSGVILSQLFRGFSKSIETKAHISAKEFAAAFQAGVESAFKAIMKPVEGTILTVAREAAKKGVQTAKTEKDLTAVMEAILGEAKTTLSRTPDMLPVLKEVGVVDSGGQGLVFIYEGFLAELKGEELPDTPSVIPSMDELVNAEHHKHVQDFMRTEDIKYGYCTEIMVRLDRSKPSAKAFSEERFRSDMSRFGDSLLVISDDDIVKVHVHTERPGDVLNYGQQYGSLIKLKVDNMREQHSAIVGETHHALVGENGAEREKKEKKDYGVITVAMGDGIAALFKSIGADVVIEGGQTMNPSTEDILKAIEEANAKQIIILPNNKNIIMASEQAAELAEEKVAIVPSKTVPQGMAALLAFNPGQPLDKNVQAMEEALGRVKSGQVTNAVRDTNIDGISIKKGDYMGIYEGKIVKTSPALLEASGQLLSHMIGAEDEIATVIYGKDVSKEQVGELVSYIETNWPEMEIEVHEGRQPLYSFIFAVE</sequence>
<dbReference type="RefSeq" id="WP_017552955.1">
    <property type="nucleotide sequence ID" value="NZ_CP051674.1"/>
</dbReference>
<gene>
    <name evidence="1" type="ORF">B4098_0161</name>
</gene>
<dbReference type="Pfam" id="PF13684">
    <property type="entry name" value="FakA-like_C"/>
    <property type="match status" value="1"/>
</dbReference>
<reference evidence="1 2" key="1">
    <citation type="submission" date="2016-01" db="EMBL/GenBank/DDBJ databases">
        <title>Genome Sequences of Twelve Sporeforming Bacillus Species Isolated from Foods.</title>
        <authorList>
            <person name="Berendsen E.M."/>
            <person name="Wells-Bennik M.H."/>
            <person name="Krawcyk A.O."/>
            <person name="De Jong A."/>
            <person name="Holsappel S."/>
            <person name="Eijlander R.T."/>
            <person name="Kuipers O.P."/>
        </authorList>
    </citation>
    <scope>NUCLEOTIDE SEQUENCE [LARGE SCALE GENOMIC DNA]</scope>
    <source>
        <strain evidence="1 2">B4098</strain>
    </source>
</reference>
<dbReference type="PANTHER" id="PTHR33434">
    <property type="entry name" value="DEGV DOMAIN-CONTAINING PROTEIN DR_1986-RELATED"/>
    <property type="match status" value="1"/>
</dbReference>
<dbReference type="GeneID" id="29811904"/>
<dbReference type="EMBL" id="LQYG01000107">
    <property type="protein sequence ID" value="KYC59787.1"/>
    <property type="molecule type" value="Genomic_DNA"/>
</dbReference>
<dbReference type="AlphaFoldDB" id="A0A150JRF3"/>
<dbReference type="Pfam" id="PF21645">
    <property type="entry name" value="FakA-like_M"/>
    <property type="match status" value="1"/>
</dbReference>
<dbReference type="PANTHER" id="PTHR33434:SF4">
    <property type="entry name" value="PHOSPHATASE PROTEIN"/>
    <property type="match status" value="1"/>
</dbReference>
<dbReference type="PROSITE" id="PS51480">
    <property type="entry name" value="DHAL"/>
    <property type="match status" value="1"/>
</dbReference>
<evidence type="ECO:0000313" key="1">
    <source>
        <dbReference type="EMBL" id="KYC59787.1"/>
    </source>
</evidence>
<evidence type="ECO:0000313" key="2">
    <source>
        <dbReference type="Proteomes" id="UP000075288"/>
    </source>
</evidence>
<dbReference type="GO" id="GO:0004371">
    <property type="term" value="F:glycerone kinase activity"/>
    <property type="evidence" value="ECO:0007669"/>
    <property type="project" value="InterPro"/>
</dbReference>
<dbReference type="SUPFAM" id="SSF101473">
    <property type="entry name" value="DhaL-like"/>
    <property type="match status" value="1"/>
</dbReference>
<dbReference type="Pfam" id="PF02734">
    <property type="entry name" value="Dak2"/>
    <property type="match status" value="1"/>
</dbReference>
<dbReference type="SMART" id="SM01121">
    <property type="entry name" value="Dak1_2"/>
    <property type="match status" value="1"/>
</dbReference>
<organism evidence="1 2">
    <name type="scientific">Heyndrickxia coagulans</name>
    <name type="common">Weizmannia coagulans</name>
    <dbReference type="NCBI Taxonomy" id="1398"/>
    <lineage>
        <taxon>Bacteria</taxon>
        <taxon>Bacillati</taxon>
        <taxon>Bacillota</taxon>
        <taxon>Bacilli</taxon>
        <taxon>Bacillales</taxon>
        <taxon>Bacillaceae</taxon>
        <taxon>Heyndrickxia</taxon>
    </lineage>
</organism>
<dbReference type="PATRIC" id="fig|1398.26.peg.1449"/>
<name>A0A150JRF3_HEYCO</name>
<proteinExistence type="predicted"/>
<dbReference type="InterPro" id="IPR050270">
    <property type="entry name" value="DegV_domain_contain"/>
</dbReference>
<dbReference type="Gene3D" id="1.25.40.340">
    <property type="match status" value="1"/>
</dbReference>